<dbReference type="GO" id="GO:0071555">
    <property type="term" value="P:cell wall organization"/>
    <property type="evidence" value="ECO:0007669"/>
    <property type="project" value="UniProtKB-KW"/>
</dbReference>
<keyword evidence="3" id="KW-0378">Hydrolase</keyword>
<dbReference type="GO" id="GO:0009254">
    <property type="term" value="P:peptidoglycan turnover"/>
    <property type="evidence" value="ECO:0007669"/>
    <property type="project" value="TreeGrafter"/>
</dbReference>
<comment type="caution">
    <text evidence="7">The sequence shown here is derived from an EMBL/GenBank/DDBJ whole genome shotgun (WGS) entry which is preliminary data.</text>
</comment>
<sequence>MRRFSTVCSAWRQAILLVTVLLLAACAHAPPHNPLATWVKSPNQDVRRPVLIVVHYTDQHSAQQSLDTLRTANSGGPVSANYLIGSDGHIYQLVSDERRAWHAGPGHWGTITDVNSASIGIELDNDGHSPFTQPQIDNLLRLLADLTTRLHIPRTQIVGHQDFAPSRKPDPGPLFPWKQLADAGFGLWPQGTLIDPPAGFDPWMAMGLVGYPLEDRPAAVRAFHNHFRGIDGDTLDAEDLRILYNLAQQIESGSNTRTAG</sequence>
<proteinExistence type="predicted"/>
<dbReference type="STRING" id="582702.SAMN05192579_10388"/>
<dbReference type="PANTHER" id="PTHR30417:SF1">
    <property type="entry name" value="N-ACETYLMURAMOYL-L-ALANINE AMIDASE AMID"/>
    <property type="match status" value="1"/>
</dbReference>
<evidence type="ECO:0000256" key="3">
    <source>
        <dbReference type="ARBA" id="ARBA00022801"/>
    </source>
</evidence>
<evidence type="ECO:0000256" key="2">
    <source>
        <dbReference type="ARBA" id="ARBA00011901"/>
    </source>
</evidence>
<organism evidence="7 8">
    <name type="scientific">Rhodanobacter glycinis</name>
    <dbReference type="NCBI Taxonomy" id="582702"/>
    <lineage>
        <taxon>Bacteria</taxon>
        <taxon>Pseudomonadati</taxon>
        <taxon>Pseudomonadota</taxon>
        <taxon>Gammaproteobacteria</taxon>
        <taxon>Lysobacterales</taxon>
        <taxon>Rhodanobacteraceae</taxon>
        <taxon>Rhodanobacter</taxon>
    </lineage>
</organism>
<dbReference type="AlphaFoldDB" id="A0A502CGT4"/>
<keyword evidence="4" id="KW-0961">Cell wall biogenesis/degradation</keyword>
<evidence type="ECO:0000313" key="7">
    <source>
        <dbReference type="EMBL" id="TPG11932.1"/>
    </source>
</evidence>
<dbReference type="InterPro" id="IPR051206">
    <property type="entry name" value="NAMLAA_amidase_2"/>
</dbReference>
<dbReference type="OrthoDB" id="9794842at2"/>
<dbReference type="GO" id="GO:0009253">
    <property type="term" value="P:peptidoglycan catabolic process"/>
    <property type="evidence" value="ECO:0007669"/>
    <property type="project" value="InterPro"/>
</dbReference>
<dbReference type="SMART" id="SM00644">
    <property type="entry name" value="Ami_2"/>
    <property type="match status" value="1"/>
</dbReference>
<dbReference type="Proteomes" id="UP000319486">
    <property type="component" value="Unassembled WGS sequence"/>
</dbReference>
<dbReference type="InterPro" id="IPR002502">
    <property type="entry name" value="Amidase_domain"/>
</dbReference>
<accession>A0A502CGT4</accession>
<dbReference type="PROSITE" id="PS51257">
    <property type="entry name" value="PROKAR_LIPOPROTEIN"/>
    <property type="match status" value="1"/>
</dbReference>
<comment type="catalytic activity">
    <reaction evidence="1">
        <text>Hydrolyzes the link between N-acetylmuramoyl residues and L-amino acid residues in certain cell-wall glycopeptides.</text>
        <dbReference type="EC" id="3.5.1.28"/>
    </reaction>
</comment>
<evidence type="ECO:0000256" key="4">
    <source>
        <dbReference type="ARBA" id="ARBA00023316"/>
    </source>
</evidence>
<dbReference type="PANTHER" id="PTHR30417">
    <property type="entry name" value="N-ACETYLMURAMOYL-L-ALANINE AMIDASE AMID"/>
    <property type="match status" value="1"/>
</dbReference>
<dbReference type="Pfam" id="PF01510">
    <property type="entry name" value="Amidase_2"/>
    <property type="match status" value="1"/>
</dbReference>
<feature type="signal peptide" evidence="5">
    <location>
        <begin position="1"/>
        <end position="29"/>
    </location>
</feature>
<keyword evidence="5" id="KW-0732">Signal</keyword>
<dbReference type="EC" id="3.5.1.28" evidence="2"/>
<name>A0A502CGT4_9GAMM</name>
<evidence type="ECO:0000313" key="8">
    <source>
        <dbReference type="Proteomes" id="UP000319486"/>
    </source>
</evidence>
<reference evidence="7 8" key="1">
    <citation type="journal article" date="2019" name="Environ. Microbiol.">
        <title>Species interactions and distinct microbial communities in high Arctic permafrost affected cryosols are associated with the CH4 and CO2 gas fluxes.</title>
        <authorList>
            <person name="Altshuler I."/>
            <person name="Hamel J."/>
            <person name="Turney S."/>
            <person name="Magnuson E."/>
            <person name="Levesque R."/>
            <person name="Greer C."/>
            <person name="Whyte L.G."/>
        </authorList>
    </citation>
    <scope>NUCLEOTIDE SEQUENCE [LARGE SCALE GENOMIC DNA]</scope>
    <source>
        <strain evidence="7 8">S13Y</strain>
    </source>
</reference>
<protein>
    <recommendedName>
        <fullName evidence="2">N-acetylmuramoyl-L-alanine amidase</fullName>
        <ecNumber evidence="2">3.5.1.28</ecNumber>
    </recommendedName>
</protein>
<dbReference type="CDD" id="cd06583">
    <property type="entry name" value="PGRP"/>
    <property type="match status" value="1"/>
</dbReference>
<evidence type="ECO:0000259" key="6">
    <source>
        <dbReference type="SMART" id="SM00644"/>
    </source>
</evidence>
<feature type="domain" description="N-acetylmuramoyl-L-alanine amidase" evidence="6">
    <location>
        <begin position="37"/>
        <end position="172"/>
    </location>
</feature>
<keyword evidence="8" id="KW-1185">Reference proteome</keyword>
<evidence type="ECO:0000256" key="1">
    <source>
        <dbReference type="ARBA" id="ARBA00001561"/>
    </source>
</evidence>
<dbReference type="GO" id="GO:0008745">
    <property type="term" value="F:N-acetylmuramoyl-L-alanine amidase activity"/>
    <property type="evidence" value="ECO:0007669"/>
    <property type="project" value="UniProtKB-EC"/>
</dbReference>
<feature type="chain" id="PRO_5030107304" description="N-acetylmuramoyl-L-alanine amidase" evidence="5">
    <location>
        <begin position="30"/>
        <end position="260"/>
    </location>
</feature>
<dbReference type="Gene3D" id="3.40.80.10">
    <property type="entry name" value="Peptidoglycan recognition protein-like"/>
    <property type="match status" value="1"/>
</dbReference>
<gene>
    <name evidence="7" type="ORF">EAH88_03960</name>
</gene>
<dbReference type="InterPro" id="IPR036505">
    <property type="entry name" value="Amidase/PGRP_sf"/>
</dbReference>
<dbReference type="GO" id="GO:0019867">
    <property type="term" value="C:outer membrane"/>
    <property type="evidence" value="ECO:0007669"/>
    <property type="project" value="TreeGrafter"/>
</dbReference>
<evidence type="ECO:0000256" key="5">
    <source>
        <dbReference type="SAM" id="SignalP"/>
    </source>
</evidence>
<dbReference type="EMBL" id="RCZO01000001">
    <property type="protein sequence ID" value="TPG11932.1"/>
    <property type="molecule type" value="Genomic_DNA"/>
</dbReference>
<dbReference type="SUPFAM" id="SSF55846">
    <property type="entry name" value="N-acetylmuramoyl-L-alanine amidase-like"/>
    <property type="match status" value="1"/>
</dbReference>